<evidence type="ECO:0000313" key="4">
    <source>
        <dbReference type="Proteomes" id="UP000240883"/>
    </source>
</evidence>
<dbReference type="InterPro" id="IPR037176">
    <property type="entry name" value="Osmotin/thaumatin-like_sf"/>
</dbReference>
<feature type="chain" id="PRO_5015740926" description="Osmotin, thaumatin-like protein" evidence="2">
    <location>
        <begin position="19"/>
        <end position="301"/>
    </location>
</feature>
<organism evidence="3 4">
    <name type="scientific">Corynespora cassiicola Philippines</name>
    <dbReference type="NCBI Taxonomy" id="1448308"/>
    <lineage>
        <taxon>Eukaryota</taxon>
        <taxon>Fungi</taxon>
        <taxon>Dikarya</taxon>
        <taxon>Ascomycota</taxon>
        <taxon>Pezizomycotina</taxon>
        <taxon>Dothideomycetes</taxon>
        <taxon>Pleosporomycetidae</taxon>
        <taxon>Pleosporales</taxon>
        <taxon>Corynesporascaceae</taxon>
        <taxon>Corynespora</taxon>
    </lineage>
</organism>
<keyword evidence="2" id="KW-0732">Signal</keyword>
<feature type="region of interest" description="Disordered" evidence="1">
    <location>
        <begin position="200"/>
        <end position="251"/>
    </location>
</feature>
<dbReference type="OrthoDB" id="5144514at2759"/>
<evidence type="ECO:0008006" key="5">
    <source>
        <dbReference type="Google" id="ProtNLM"/>
    </source>
</evidence>
<gene>
    <name evidence="3" type="ORF">BS50DRAFT_336972</name>
</gene>
<evidence type="ECO:0000256" key="2">
    <source>
        <dbReference type="SAM" id="SignalP"/>
    </source>
</evidence>
<dbReference type="InterPro" id="IPR006771">
    <property type="entry name" value="CetA-like"/>
</dbReference>
<sequence>MQYLTVASAAALVGLSSASLLDVSVTSFNLNSSCIESEPKVRIFNRCDYPVHLWSVLKGMGCPSEEGVELKKGDFYQENFRPAVNGIGTSIKISKTKQCKGVDCVQLEYYPEVSNPAFAYNYLDVSYVDCLGGDCPTKTEGYYLKSGNQDGKFKANSVNEICPILSCSNADECATMSYILPDDRQTKSCDLDADLDFYMCGGEAPGEESEETTPAPSSSSAEKETPKPSSTEAAEPAYTAPSSSSSAEAEVYVAAAPEVTPAPAESPKEPKVKTEVVYVTEYEYTYAKRHAHGHRHQQFRA</sequence>
<dbReference type="PANTHER" id="PTHR36195:SF6">
    <property type="entry name" value="SECRETED THAUMATIN-LIKE PROTEIN CALA"/>
    <property type="match status" value="1"/>
</dbReference>
<dbReference type="Proteomes" id="UP000240883">
    <property type="component" value="Unassembled WGS sequence"/>
</dbReference>
<protein>
    <recommendedName>
        <fullName evidence="5">Osmotin, thaumatin-like protein</fullName>
    </recommendedName>
</protein>
<feature type="compositionally biased region" description="Low complexity" evidence="1">
    <location>
        <begin position="227"/>
        <end position="251"/>
    </location>
</feature>
<dbReference type="EMBL" id="KZ678133">
    <property type="protein sequence ID" value="PSN69258.1"/>
    <property type="molecule type" value="Genomic_DNA"/>
</dbReference>
<evidence type="ECO:0000313" key="3">
    <source>
        <dbReference type="EMBL" id="PSN69258.1"/>
    </source>
</evidence>
<feature type="signal peptide" evidence="2">
    <location>
        <begin position="1"/>
        <end position="18"/>
    </location>
</feature>
<keyword evidence="4" id="KW-1185">Reference proteome</keyword>
<dbReference type="Pfam" id="PF04681">
    <property type="entry name" value="Bys1"/>
    <property type="match status" value="1"/>
</dbReference>
<evidence type="ECO:0000256" key="1">
    <source>
        <dbReference type="SAM" id="MobiDB-lite"/>
    </source>
</evidence>
<name>A0A2T2NVZ3_CORCC</name>
<dbReference type="AlphaFoldDB" id="A0A2T2NVZ3"/>
<accession>A0A2T2NVZ3</accession>
<dbReference type="PANTHER" id="PTHR36195">
    <property type="entry name" value="DOMAIN PROTEIN, PUTATIVE (AFU_ORTHOLOGUE AFUA_5G01990)-RELATED-RELATED"/>
    <property type="match status" value="1"/>
</dbReference>
<dbReference type="SUPFAM" id="SSF49870">
    <property type="entry name" value="Osmotin, thaumatin-like protein"/>
    <property type="match status" value="1"/>
</dbReference>
<proteinExistence type="predicted"/>
<dbReference type="STRING" id="1448308.A0A2T2NVZ3"/>
<reference evidence="3 4" key="1">
    <citation type="journal article" date="2018" name="Front. Microbiol.">
        <title>Genome-Wide Analysis of Corynespora cassiicola Leaf Fall Disease Putative Effectors.</title>
        <authorList>
            <person name="Lopez D."/>
            <person name="Ribeiro S."/>
            <person name="Label P."/>
            <person name="Fumanal B."/>
            <person name="Venisse J.S."/>
            <person name="Kohler A."/>
            <person name="de Oliveira R.R."/>
            <person name="Labutti K."/>
            <person name="Lipzen A."/>
            <person name="Lail K."/>
            <person name="Bauer D."/>
            <person name="Ohm R.A."/>
            <person name="Barry K.W."/>
            <person name="Spatafora J."/>
            <person name="Grigoriev I.V."/>
            <person name="Martin F.M."/>
            <person name="Pujade-Renaud V."/>
        </authorList>
    </citation>
    <scope>NUCLEOTIDE SEQUENCE [LARGE SCALE GENOMIC DNA]</scope>
    <source>
        <strain evidence="3 4">Philippines</strain>
    </source>
</reference>